<evidence type="ECO:0000313" key="1">
    <source>
        <dbReference type="EMBL" id="KAF7842006.1"/>
    </source>
</evidence>
<dbReference type="AlphaFoldDB" id="A0A835CGE4"/>
<dbReference type="Proteomes" id="UP000634136">
    <property type="component" value="Unassembled WGS sequence"/>
</dbReference>
<keyword evidence="2" id="KW-1185">Reference proteome</keyword>
<reference evidence="1" key="1">
    <citation type="submission" date="2020-09" db="EMBL/GenBank/DDBJ databases">
        <title>Genome-Enabled Discovery of Anthraquinone Biosynthesis in Senna tora.</title>
        <authorList>
            <person name="Kang S.-H."/>
            <person name="Pandey R.P."/>
            <person name="Lee C.-M."/>
            <person name="Sim J.-S."/>
            <person name="Jeong J.-T."/>
            <person name="Choi B.-S."/>
            <person name="Jung M."/>
            <person name="Ginzburg D."/>
            <person name="Zhao K."/>
            <person name="Won S.Y."/>
            <person name="Oh T.-J."/>
            <person name="Yu Y."/>
            <person name="Kim N.-H."/>
            <person name="Lee O.R."/>
            <person name="Lee T.-H."/>
            <person name="Bashyal P."/>
            <person name="Kim T.-S."/>
            <person name="Lee W.-H."/>
            <person name="Kawkins C."/>
            <person name="Kim C.-K."/>
            <person name="Kim J.S."/>
            <person name="Ahn B.O."/>
            <person name="Rhee S.Y."/>
            <person name="Sohng J.K."/>
        </authorList>
    </citation>
    <scope>NUCLEOTIDE SEQUENCE</scope>
    <source>
        <tissue evidence="1">Leaf</tissue>
    </source>
</reference>
<evidence type="ECO:0000313" key="2">
    <source>
        <dbReference type="Proteomes" id="UP000634136"/>
    </source>
</evidence>
<protein>
    <submittedName>
        <fullName evidence="1">Uncharacterized protein</fullName>
    </submittedName>
</protein>
<name>A0A835CGE4_9FABA</name>
<dbReference type="EMBL" id="JAAIUW010000002">
    <property type="protein sequence ID" value="KAF7842006.1"/>
    <property type="molecule type" value="Genomic_DNA"/>
</dbReference>
<comment type="caution">
    <text evidence="1">The sequence shown here is derived from an EMBL/GenBank/DDBJ whole genome shotgun (WGS) entry which is preliminary data.</text>
</comment>
<gene>
    <name evidence="1" type="ORF">G2W53_004304</name>
</gene>
<organism evidence="1 2">
    <name type="scientific">Senna tora</name>
    <dbReference type="NCBI Taxonomy" id="362788"/>
    <lineage>
        <taxon>Eukaryota</taxon>
        <taxon>Viridiplantae</taxon>
        <taxon>Streptophyta</taxon>
        <taxon>Embryophyta</taxon>
        <taxon>Tracheophyta</taxon>
        <taxon>Spermatophyta</taxon>
        <taxon>Magnoliopsida</taxon>
        <taxon>eudicotyledons</taxon>
        <taxon>Gunneridae</taxon>
        <taxon>Pentapetalae</taxon>
        <taxon>rosids</taxon>
        <taxon>fabids</taxon>
        <taxon>Fabales</taxon>
        <taxon>Fabaceae</taxon>
        <taxon>Caesalpinioideae</taxon>
        <taxon>Cassia clade</taxon>
        <taxon>Senna</taxon>
    </lineage>
</organism>
<sequence length="25" mass="2832">MTLNGRSNGMYVDFLNDLDNGEEVK</sequence>
<proteinExistence type="predicted"/>
<accession>A0A835CGE4</accession>